<protein>
    <submittedName>
        <fullName evidence="1">Uncharacterized protein</fullName>
    </submittedName>
</protein>
<evidence type="ECO:0000313" key="1">
    <source>
        <dbReference type="EMBL" id="NYZ67481.1"/>
    </source>
</evidence>
<dbReference type="RefSeq" id="WP_180569503.1">
    <property type="nucleotide sequence ID" value="NZ_JACCKB010000025.1"/>
</dbReference>
<dbReference type="AlphaFoldDB" id="A0A853IC55"/>
<gene>
    <name evidence="1" type="ORF">H0A36_15800</name>
</gene>
<name>A0A853IC55_9GAMM</name>
<proteinExistence type="predicted"/>
<dbReference type="EMBL" id="JACCKB010000025">
    <property type="protein sequence ID" value="NYZ67481.1"/>
    <property type="molecule type" value="Genomic_DNA"/>
</dbReference>
<comment type="caution">
    <text evidence="1">The sequence shown here is derived from an EMBL/GenBank/DDBJ whole genome shotgun (WGS) entry which is preliminary data.</text>
</comment>
<organism evidence="1 2">
    <name type="scientific">Spartinivicinus marinus</name>
    <dbReference type="NCBI Taxonomy" id="2994442"/>
    <lineage>
        <taxon>Bacteria</taxon>
        <taxon>Pseudomonadati</taxon>
        <taxon>Pseudomonadota</taxon>
        <taxon>Gammaproteobacteria</taxon>
        <taxon>Oceanospirillales</taxon>
        <taxon>Zooshikellaceae</taxon>
        <taxon>Spartinivicinus</taxon>
    </lineage>
</organism>
<dbReference type="Proteomes" id="UP000569732">
    <property type="component" value="Unassembled WGS sequence"/>
</dbReference>
<sequence length="1084" mass="120517">MDQILIDHFTSVGITDPQDIIVTAGYQTEASGVFVTQNTAYAQSGWIPSVRPTVYQWKRVPLLELAKTRAFGSSAPAKKPALVGAHKSGQPLFPIPPSDPNSLHLEAKDKHQKWPDIDKIKKALKDSTNILIKDHSLIDFSKIRWKQRYGLPKSVPPTAYIQWVTNTGTAAEENQRAKTGNSRIVSDMSDFKIWHVDQPAMKFSNEARKAFLRVMKAESLDASDWAYMILTQVKAETTATLERYYPDQLLYSAQLAYRSSGANPETGELSPEEMQVIEKFHSGNPEIITYIPDLAAQGNAPATPSKHHALITDEAARIYIWHFSSGPKQGMRGGFSTKEAALAWYKNWLINTTTKAEVYPYYAQSYLQMGTEIELNLKNIGRKVDYGKAMTNQFFRVALTDIDTSYKQRSEQHTENLKYWFDFTSNIVGILGVGISGKLSKIVDMAVVAGGIGVGGITIINADSPNEKIEGIGSIIESVTDTLEATGVGNKLARQSSVMKSLFRGGSAKLYQYAAQGLKVNGAASIIFENKASINLQSTLNQIWDTTGETVKSVHNARKYIIEKGSKKLHSIFYQGKAYARFPYGFWFNSKLDASSLQVVSGSSQSSLPAIYSMNELTQIGGENSVIPQEITRAARIGASISGGAEAKFAVSVRSEDQSVKCIENARVVRLTNGSFAVAAPRLQGSQADVLVLLGNYQNGAFDKTSLYVRKKLNSVPEVYELTFDYAKGRGGARTNRFGTMISEEDNVVSNKITEMFNDNPQLITSQVPIEIDNLIGPMETTIVSGSRIQRIGQSGYFTIDYLRGDKGHNSGVLRWVNNPELSEIDKKNVIGGYYIPFTPDRSQGGLVGYVDIPKTNPEYNFAFTPGLNGCSIIVTKHPTDQTKLRVYHDSDPEGKNFKNEGKPYSDEDILLRLDDAIYNTNDKGGRKMNEFFANNANDKRGAGYFNFVYLNYDDQRGWVVTSKTVFQEKEAQGPSTTKINKHIPNDLLYSQVIPTSSPQYTTFEVADSSNDNHSKKFEGWNSEDGRFFYKESGTTKPWVYENKVKSGSNLIPGKFQQAYIDEIRKTNPSFKPPIFTYFDISEL</sequence>
<reference evidence="1 2" key="1">
    <citation type="submission" date="2020-07" db="EMBL/GenBank/DDBJ databases">
        <title>Endozoicomonas sp. nov., isolated from sediment.</title>
        <authorList>
            <person name="Gu T."/>
        </authorList>
    </citation>
    <scope>NUCLEOTIDE SEQUENCE [LARGE SCALE GENOMIC DNA]</scope>
    <source>
        <strain evidence="1 2">SM1973</strain>
    </source>
</reference>
<evidence type="ECO:0000313" key="2">
    <source>
        <dbReference type="Proteomes" id="UP000569732"/>
    </source>
</evidence>
<accession>A0A853IC55</accession>
<keyword evidence="2" id="KW-1185">Reference proteome</keyword>